<dbReference type="GO" id="GO:0005615">
    <property type="term" value="C:extracellular space"/>
    <property type="evidence" value="ECO:0007669"/>
    <property type="project" value="TreeGrafter"/>
</dbReference>
<dbReference type="GO" id="GO:0008270">
    <property type="term" value="F:zinc ion binding"/>
    <property type="evidence" value="ECO:0007669"/>
    <property type="project" value="InterPro"/>
</dbReference>
<evidence type="ECO:0000256" key="4">
    <source>
        <dbReference type="ARBA" id="ARBA00012564"/>
    </source>
</evidence>
<comment type="similarity">
    <text evidence="3">Belongs to the peptidase M1 family.</text>
</comment>
<dbReference type="GO" id="GO:0016285">
    <property type="term" value="F:alanyl aminopeptidase activity"/>
    <property type="evidence" value="ECO:0007669"/>
    <property type="project" value="UniProtKB-EC"/>
</dbReference>
<reference evidence="14 15" key="1">
    <citation type="submission" date="2019-04" db="EMBL/GenBank/DDBJ databases">
        <title>Draft genome sequence of Robertkochia marina CC-AMO-30D.</title>
        <authorList>
            <person name="Hameed A."/>
            <person name="Lin S.-Y."/>
            <person name="Shahina M."/>
            <person name="Lai W.-A."/>
            <person name="Young C.-C."/>
        </authorList>
    </citation>
    <scope>NUCLEOTIDE SEQUENCE [LARGE SCALE GENOMIC DNA]</scope>
    <source>
        <strain evidence="14 15">CC-AMO-30D</strain>
    </source>
</reference>
<dbReference type="InterPro" id="IPR001930">
    <property type="entry name" value="Peptidase_M1"/>
</dbReference>
<evidence type="ECO:0000256" key="5">
    <source>
        <dbReference type="ARBA" id="ARBA00015611"/>
    </source>
</evidence>
<feature type="domain" description="Peptidase M1 membrane alanine aminopeptidase" evidence="12">
    <location>
        <begin position="245"/>
        <end position="444"/>
    </location>
</feature>
<dbReference type="OrthoDB" id="100605at2"/>
<dbReference type="InterPro" id="IPR050344">
    <property type="entry name" value="Peptidase_M1_aminopeptidases"/>
</dbReference>
<keyword evidence="15" id="KW-1185">Reference proteome</keyword>
<dbReference type="Gene3D" id="2.60.40.1730">
    <property type="entry name" value="tricorn interacting facor f3 domain"/>
    <property type="match status" value="1"/>
</dbReference>
<dbReference type="Pfam" id="PF17900">
    <property type="entry name" value="Peptidase_M1_N"/>
    <property type="match status" value="1"/>
</dbReference>
<organism evidence="14 15">
    <name type="scientific">Robertkochia marina</name>
    <dbReference type="NCBI Taxonomy" id="1227945"/>
    <lineage>
        <taxon>Bacteria</taxon>
        <taxon>Pseudomonadati</taxon>
        <taxon>Bacteroidota</taxon>
        <taxon>Flavobacteriia</taxon>
        <taxon>Flavobacteriales</taxon>
        <taxon>Flavobacteriaceae</taxon>
        <taxon>Robertkochia</taxon>
    </lineage>
</organism>
<gene>
    <name evidence="14" type="ORF">E7Z59_09980</name>
</gene>
<dbReference type="PANTHER" id="PTHR11533">
    <property type="entry name" value="PROTEASE M1 ZINC METALLOPROTEASE"/>
    <property type="match status" value="1"/>
</dbReference>
<evidence type="ECO:0000256" key="11">
    <source>
        <dbReference type="ARBA" id="ARBA00023049"/>
    </source>
</evidence>
<accession>A0A4S3M1S3</accession>
<dbReference type="InterPro" id="IPR042097">
    <property type="entry name" value="Aminopeptidase_N-like_N_sf"/>
</dbReference>
<evidence type="ECO:0000256" key="2">
    <source>
        <dbReference type="ARBA" id="ARBA00001947"/>
    </source>
</evidence>
<name>A0A4S3M1S3_9FLAO</name>
<dbReference type="Proteomes" id="UP000305939">
    <property type="component" value="Unassembled WGS sequence"/>
</dbReference>
<dbReference type="InterPro" id="IPR027268">
    <property type="entry name" value="Peptidase_M4/M1_CTD_sf"/>
</dbReference>
<evidence type="ECO:0000256" key="6">
    <source>
        <dbReference type="ARBA" id="ARBA00022438"/>
    </source>
</evidence>
<dbReference type="GO" id="GO:0042277">
    <property type="term" value="F:peptide binding"/>
    <property type="evidence" value="ECO:0007669"/>
    <property type="project" value="TreeGrafter"/>
</dbReference>
<dbReference type="EMBL" id="SSMC01000002">
    <property type="protein sequence ID" value="THD67967.1"/>
    <property type="molecule type" value="Genomic_DNA"/>
</dbReference>
<dbReference type="RefSeq" id="WP_136336172.1">
    <property type="nucleotide sequence ID" value="NZ_QXMP01000015.1"/>
</dbReference>
<evidence type="ECO:0000313" key="15">
    <source>
        <dbReference type="Proteomes" id="UP000305939"/>
    </source>
</evidence>
<evidence type="ECO:0000256" key="3">
    <source>
        <dbReference type="ARBA" id="ARBA00010136"/>
    </source>
</evidence>
<keyword evidence="10" id="KW-0862">Zinc</keyword>
<dbReference type="GO" id="GO:0016020">
    <property type="term" value="C:membrane"/>
    <property type="evidence" value="ECO:0007669"/>
    <property type="project" value="TreeGrafter"/>
</dbReference>
<dbReference type="PANTHER" id="PTHR11533:SF174">
    <property type="entry name" value="PUROMYCIN-SENSITIVE AMINOPEPTIDASE-RELATED"/>
    <property type="match status" value="1"/>
</dbReference>
<dbReference type="SUPFAM" id="SSF63737">
    <property type="entry name" value="Leukotriene A4 hydrolase N-terminal domain"/>
    <property type="match status" value="1"/>
</dbReference>
<keyword evidence="6" id="KW-0031">Aminopeptidase</keyword>
<dbReference type="GO" id="GO:0070006">
    <property type="term" value="F:metalloaminopeptidase activity"/>
    <property type="evidence" value="ECO:0007669"/>
    <property type="project" value="TreeGrafter"/>
</dbReference>
<comment type="catalytic activity">
    <reaction evidence="1">
        <text>Release of an N-terminal amino acid, Xaa-|-Yaa- from a peptide, amide or arylamide. Xaa is preferably Ala, but may be most amino acids including Pro (slow action). When a terminal hydrophobic residue is followed by a prolyl residue, the two may be released as an intact Xaa-Pro dipeptide.</text>
        <dbReference type="EC" id="3.4.11.2"/>
    </reaction>
</comment>
<dbReference type="PRINTS" id="PR00756">
    <property type="entry name" value="ALADIPTASE"/>
</dbReference>
<dbReference type="GO" id="GO:0043171">
    <property type="term" value="P:peptide catabolic process"/>
    <property type="evidence" value="ECO:0007669"/>
    <property type="project" value="TreeGrafter"/>
</dbReference>
<comment type="cofactor">
    <cofactor evidence="2">
        <name>Zn(2+)</name>
        <dbReference type="ChEBI" id="CHEBI:29105"/>
    </cofactor>
</comment>
<dbReference type="AlphaFoldDB" id="A0A4S3M1S3"/>
<dbReference type="Pfam" id="PF01433">
    <property type="entry name" value="Peptidase_M1"/>
    <property type="match status" value="1"/>
</dbReference>
<evidence type="ECO:0000256" key="1">
    <source>
        <dbReference type="ARBA" id="ARBA00000098"/>
    </source>
</evidence>
<dbReference type="GO" id="GO:0005737">
    <property type="term" value="C:cytoplasm"/>
    <property type="evidence" value="ECO:0007669"/>
    <property type="project" value="TreeGrafter"/>
</dbReference>
<dbReference type="EC" id="3.4.11.2" evidence="4"/>
<feature type="domain" description="Aminopeptidase N-like N-terminal" evidence="13">
    <location>
        <begin position="30"/>
        <end position="205"/>
    </location>
</feature>
<dbReference type="GO" id="GO:0006508">
    <property type="term" value="P:proteolysis"/>
    <property type="evidence" value="ECO:0007669"/>
    <property type="project" value="UniProtKB-KW"/>
</dbReference>
<evidence type="ECO:0000259" key="12">
    <source>
        <dbReference type="Pfam" id="PF01433"/>
    </source>
</evidence>
<proteinExistence type="inferred from homology"/>
<evidence type="ECO:0000256" key="10">
    <source>
        <dbReference type="ARBA" id="ARBA00022833"/>
    </source>
</evidence>
<dbReference type="SUPFAM" id="SSF55486">
    <property type="entry name" value="Metalloproteases ('zincins'), catalytic domain"/>
    <property type="match status" value="1"/>
</dbReference>
<keyword evidence="7" id="KW-0645">Protease</keyword>
<comment type="caution">
    <text evidence="14">The sequence shown here is derived from an EMBL/GenBank/DDBJ whole genome shotgun (WGS) entry which is preliminary data.</text>
</comment>
<dbReference type="InterPro" id="IPR014782">
    <property type="entry name" value="Peptidase_M1_dom"/>
</dbReference>
<sequence>MTRYITIILGLFHFLAGAQHTGKVDFTEGDIHIEITPEKGLIAGKVVYRFKVSEHTDTILVSSRALQISEVTWKGEPLNYQAKGNNLMIIHTFEEGLYEDLVIQYKASPEKAVYFPGFTTTSFSEDPPVVPGEGGKQVWTQGQGKYTSSWVPSFDDMNEKVIYTMEILFPKGYELLASGQFQGKQELEDKTLWKYALKKPVSSYLLAFVGGNYRKMEERSKSGVPLEMYYYPSDSARAETTYVHSAEIFDFLENEIGVPYPWKVYRQVPVRDFLYAGMENVTLTLFSDSFITDSIGFSDKNYVNVNAHELAHHWFGNLVTEESGKHHWLQEGFATYYALLAERELFGEDYYYWKLYNSAIQLIRLSEDGKGEALLDPHAGSLTFYEKGAWALHSLKEKVGVKAFRSGVKEMLTTYGFKNIHTGIFLETLSKHTNADLEEFRSQWLEAPEFPEEEAVRSLKRNKFIRKYIEVHEDDASPVVVYNEYRNLLKEPLYFPLKQMLLERASAWPEKLRDSFWLEALRSDDLYIRQGVAMAADTIPSSLKKSFENLLDDRSYVTIQEALMKLWLAFPDERYGYLERTKDLKGFEDRSLRILWLGLALFAPEYEEDSLRFFEELQSYTGPGWQFETRQHAFEMLFEIGGVTKRSLLNLLQGLDHPAWQFSRFCRTMFDRLVLKPEVRIQLRTIMPELDPALADRLRSKLDSIKLESH</sequence>
<evidence type="ECO:0000256" key="9">
    <source>
        <dbReference type="ARBA" id="ARBA00022801"/>
    </source>
</evidence>
<evidence type="ECO:0000256" key="8">
    <source>
        <dbReference type="ARBA" id="ARBA00022723"/>
    </source>
</evidence>
<evidence type="ECO:0000313" key="14">
    <source>
        <dbReference type="EMBL" id="THD67967.1"/>
    </source>
</evidence>
<dbReference type="InterPro" id="IPR045357">
    <property type="entry name" value="Aminopeptidase_N-like_N"/>
</dbReference>
<evidence type="ECO:0000259" key="13">
    <source>
        <dbReference type="Pfam" id="PF17900"/>
    </source>
</evidence>
<keyword evidence="9" id="KW-0378">Hydrolase</keyword>
<keyword evidence="8" id="KW-0479">Metal-binding</keyword>
<dbReference type="CDD" id="cd09603">
    <property type="entry name" value="M1_APN_like"/>
    <property type="match status" value="1"/>
</dbReference>
<keyword evidence="11" id="KW-0482">Metalloprotease</keyword>
<evidence type="ECO:0000256" key="7">
    <source>
        <dbReference type="ARBA" id="ARBA00022670"/>
    </source>
</evidence>
<protein>
    <recommendedName>
        <fullName evidence="5">Aminopeptidase N</fullName>
        <ecNumber evidence="4">3.4.11.2</ecNumber>
    </recommendedName>
</protein>
<dbReference type="Gene3D" id="1.10.390.10">
    <property type="entry name" value="Neutral Protease Domain 2"/>
    <property type="match status" value="1"/>
</dbReference>